<dbReference type="PIRSF" id="PIRSF000410">
    <property type="entry name" value="CheR"/>
    <property type="match status" value="1"/>
</dbReference>
<evidence type="ECO:0000256" key="6">
    <source>
        <dbReference type="PIRSR" id="PIRSR000410-1"/>
    </source>
</evidence>
<feature type="binding site" evidence="6">
    <location>
        <begin position="202"/>
        <end position="203"/>
    </location>
    <ligand>
        <name>S-adenosyl-L-methionine</name>
        <dbReference type="ChEBI" id="CHEBI:59789"/>
    </ligand>
</feature>
<dbReference type="Gene3D" id="1.10.155.10">
    <property type="entry name" value="Chemotaxis receptor methyltransferase CheR, N-terminal domain"/>
    <property type="match status" value="1"/>
</dbReference>
<dbReference type="InterPro" id="IPR026024">
    <property type="entry name" value="Chemotaxis_MeTrfase_CheR"/>
</dbReference>
<dbReference type="GO" id="GO:0032259">
    <property type="term" value="P:methylation"/>
    <property type="evidence" value="ECO:0007669"/>
    <property type="project" value="UniProtKB-KW"/>
</dbReference>
<dbReference type="PROSITE" id="PS50123">
    <property type="entry name" value="CHER"/>
    <property type="match status" value="1"/>
</dbReference>
<dbReference type="PANTHER" id="PTHR24422:SF21">
    <property type="entry name" value="CHEMOTAXIS PROTEIN METHYLTRANSFERASE 1"/>
    <property type="match status" value="1"/>
</dbReference>
<proteinExistence type="predicted"/>
<dbReference type="GO" id="GO:0008983">
    <property type="term" value="F:protein-glutamate O-methyltransferase activity"/>
    <property type="evidence" value="ECO:0007669"/>
    <property type="project" value="UniProtKB-EC"/>
</dbReference>
<name>A0A0B3Y6R7_9ALTE</name>
<dbReference type="OrthoDB" id="9816309at2"/>
<feature type="binding site" evidence="6">
    <location>
        <begin position="219"/>
        <end position="220"/>
    </location>
    <ligand>
        <name>S-adenosyl-L-methionine</name>
        <dbReference type="ChEBI" id="CHEBI:59789"/>
    </ligand>
</feature>
<feature type="binding site" evidence="6">
    <location>
        <position position="146"/>
    </location>
    <ligand>
        <name>S-adenosyl-L-methionine</name>
        <dbReference type="ChEBI" id="CHEBI:59789"/>
    </ligand>
</feature>
<evidence type="ECO:0000256" key="2">
    <source>
        <dbReference type="ARBA" id="ARBA00022603"/>
    </source>
</evidence>
<dbReference type="EMBL" id="JWLW01000066">
    <property type="protein sequence ID" value="KHT44516.1"/>
    <property type="molecule type" value="Genomic_DNA"/>
</dbReference>
<gene>
    <name evidence="8" type="ORF">RJ41_16725</name>
</gene>
<comment type="function">
    <text evidence="5">Methylation of the membrane-bound methyl-accepting chemotaxis proteins (MCP) to form gamma-glutamyl methyl ester residues in MCP.</text>
</comment>
<feature type="binding site" evidence="6">
    <location>
        <position position="76"/>
    </location>
    <ligand>
        <name>S-adenosyl-L-methionine</name>
        <dbReference type="ChEBI" id="CHEBI:59789"/>
    </ligand>
</feature>
<dbReference type="PRINTS" id="PR00996">
    <property type="entry name" value="CHERMTFRASE"/>
</dbReference>
<keyword evidence="3 5" id="KW-0808">Transferase</keyword>
<feature type="binding site" evidence="6">
    <location>
        <position position="78"/>
    </location>
    <ligand>
        <name>S-adenosyl-L-methionine</name>
        <dbReference type="ChEBI" id="CHEBI:59789"/>
    </ligand>
</feature>
<organism evidence="8 9">
    <name type="scientific">Alteromonas marina</name>
    <dbReference type="NCBI Taxonomy" id="203795"/>
    <lineage>
        <taxon>Bacteria</taxon>
        <taxon>Pseudomonadati</taxon>
        <taxon>Pseudomonadota</taxon>
        <taxon>Gammaproteobacteria</taxon>
        <taxon>Alteromonadales</taxon>
        <taxon>Alteromonadaceae</taxon>
        <taxon>Alteromonas/Salinimonas group</taxon>
        <taxon>Alteromonas</taxon>
    </lineage>
</organism>
<dbReference type="InterPro" id="IPR022641">
    <property type="entry name" value="CheR_N"/>
</dbReference>
<dbReference type="RefSeq" id="WP_039223179.1">
    <property type="nucleotide sequence ID" value="NZ_JWLW01000066.1"/>
</dbReference>
<dbReference type="Gene3D" id="3.40.50.150">
    <property type="entry name" value="Vaccinia Virus protein VP39"/>
    <property type="match status" value="1"/>
</dbReference>
<protein>
    <recommendedName>
        <fullName evidence="5">Chemotaxis protein methyltransferase</fullName>
        <ecNumber evidence="5">2.1.1.80</ecNumber>
    </recommendedName>
</protein>
<dbReference type="EC" id="2.1.1.80" evidence="5"/>
<evidence type="ECO:0000256" key="3">
    <source>
        <dbReference type="ARBA" id="ARBA00022679"/>
    </source>
</evidence>
<dbReference type="InterPro" id="IPR000780">
    <property type="entry name" value="CheR_MeTrfase"/>
</dbReference>
<dbReference type="InterPro" id="IPR029063">
    <property type="entry name" value="SAM-dependent_MTases_sf"/>
</dbReference>
<evidence type="ECO:0000256" key="5">
    <source>
        <dbReference type="PIRNR" id="PIRNR000410"/>
    </source>
</evidence>
<keyword evidence="2 5" id="KW-0489">Methyltransferase</keyword>
<dbReference type="Pfam" id="PF01739">
    <property type="entry name" value="CheR"/>
    <property type="match status" value="1"/>
</dbReference>
<feature type="domain" description="CheR-type methyltransferase" evidence="7">
    <location>
        <begin position="1"/>
        <end position="276"/>
    </location>
</feature>
<keyword evidence="9" id="KW-1185">Reference proteome</keyword>
<comment type="caution">
    <text evidence="8">The sequence shown here is derived from an EMBL/GenBank/DDBJ whole genome shotgun (WGS) entry which is preliminary data.</text>
</comment>
<evidence type="ECO:0000259" key="7">
    <source>
        <dbReference type="PROSITE" id="PS50123"/>
    </source>
</evidence>
<dbReference type="PANTHER" id="PTHR24422">
    <property type="entry name" value="CHEMOTAXIS PROTEIN METHYLTRANSFERASE"/>
    <property type="match status" value="1"/>
</dbReference>
<feature type="binding site" evidence="6">
    <location>
        <position position="82"/>
    </location>
    <ligand>
        <name>S-adenosyl-L-methionine</name>
        <dbReference type="ChEBI" id="CHEBI:59789"/>
    </ligand>
</feature>
<dbReference type="Proteomes" id="UP000031197">
    <property type="component" value="Unassembled WGS sequence"/>
</dbReference>
<evidence type="ECO:0000256" key="4">
    <source>
        <dbReference type="ARBA" id="ARBA00022691"/>
    </source>
</evidence>
<dbReference type="InterPro" id="IPR050903">
    <property type="entry name" value="Bact_Chemotaxis_MeTrfase"/>
</dbReference>
<dbReference type="InterPro" id="IPR022642">
    <property type="entry name" value="CheR_C"/>
</dbReference>
<keyword evidence="4 5" id="KW-0949">S-adenosyl-L-methionine</keyword>
<reference evidence="8 9" key="1">
    <citation type="submission" date="2014-12" db="EMBL/GenBank/DDBJ databases">
        <title>Genome sequencing of Alteromonas marina AD001.</title>
        <authorList>
            <person name="Adrian T.G.S."/>
            <person name="Chan K.G."/>
        </authorList>
    </citation>
    <scope>NUCLEOTIDE SEQUENCE [LARGE SCALE GENOMIC DNA]</scope>
    <source>
        <strain evidence="8 9">AD001</strain>
    </source>
</reference>
<evidence type="ECO:0000313" key="8">
    <source>
        <dbReference type="EMBL" id="KHT44516.1"/>
    </source>
</evidence>
<comment type="catalytic activity">
    <reaction evidence="1 5">
        <text>L-glutamyl-[protein] + S-adenosyl-L-methionine = [protein]-L-glutamate 5-O-methyl ester + S-adenosyl-L-homocysteine</text>
        <dbReference type="Rhea" id="RHEA:24452"/>
        <dbReference type="Rhea" id="RHEA-COMP:10208"/>
        <dbReference type="Rhea" id="RHEA-COMP:10311"/>
        <dbReference type="ChEBI" id="CHEBI:29973"/>
        <dbReference type="ChEBI" id="CHEBI:57856"/>
        <dbReference type="ChEBI" id="CHEBI:59789"/>
        <dbReference type="ChEBI" id="CHEBI:82795"/>
        <dbReference type="EC" id="2.1.1.80"/>
    </reaction>
</comment>
<sequence length="276" mass="31376">MANKDVSPASYLKFREFLEKQCGIVLGENKQYLVRSRLASLLFKHKYESADELIDVVVRGFDRTLLQSVIDAMTTNETLWFRDNYPFDLLIKELLPTLSAKNQKLRIWSAACSSGQEPYSIAMSVLEFQRQRPGALRAGVEIVATDLSSEMLQKCESGIYDELSLARGLSPQRRQAFFQQNEEGLMQVKPEVRRMVSFRSLNLLTSYAALGRFDIVFCRNVLIYFSAEVKQRILQQIAGQLQPKGVLFLGASESISAASDIYSMVKCHPGLYYQKK</sequence>
<dbReference type="SUPFAM" id="SSF53335">
    <property type="entry name" value="S-adenosyl-L-methionine-dependent methyltransferases"/>
    <property type="match status" value="1"/>
</dbReference>
<dbReference type="SUPFAM" id="SSF47757">
    <property type="entry name" value="Chemotaxis receptor methyltransferase CheR, N-terminal domain"/>
    <property type="match status" value="1"/>
</dbReference>
<accession>A0A0B3Y6R7</accession>
<dbReference type="Pfam" id="PF03705">
    <property type="entry name" value="CheR_N"/>
    <property type="match status" value="1"/>
</dbReference>
<feature type="binding site" evidence="6">
    <location>
        <position position="117"/>
    </location>
    <ligand>
        <name>S-adenosyl-L-methionine</name>
        <dbReference type="ChEBI" id="CHEBI:59789"/>
    </ligand>
</feature>
<evidence type="ECO:0000313" key="9">
    <source>
        <dbReference type="Proteomes" id="UP000031197"/>
    </source>
</evidence>
<evidence type="ECO:0000256" key="1">
    <source>
        <dbReference type="ARBA" id="ARBA00001541"/>
    </source>
</evidence>
<dbReference type="AlphaFoldDB" id="A0A0B3Y6R7"/>
<dbReference type="SMART" id="SM00138">
    <property type="entry name" value="MeTrc"/>
    <property type="match status" value="1"/>
</dbReference>
<dbReference type="InterPro" id="IPR036804">
    <property type="entry name" value="CheR_N_sf"/>
</dbReference>